<keyword evidence="3" id="KW-1185">Reference proteome</keyword>
<organism evidence="2 3">
    <name type="scientific">Haloarcula nitratireducens</name>
    <dbReference type="NCBI Taxonomy" id="2487749"/>
    <lineage>
        <taxon>Archaea</taxon>
        <taxon>Methanobacteriati</taxon>
        <taxon>Methanobacteriota</taxon>
        <taxon>Stenosarchaea group</taxon>
        <taxon>Halobacteria</taxon>
        <taxon>Halobacteriales</taxon>
        <taxon>Haloarculaceae</taxon>
        <taxon>Haloarcula</taxon>
    </lineage>
</organism>
<keyword evidence="1" id="KW-0812">Transmembrane</keyword>
<evidence type="ECO:0000256" key="1">
    <source>
        <dbReference type="SAM" id="Phobius"/>
    </source>
</evidence>
<proteinExistence type="predicted"/>
<name>A0AAW4PHZ4_9EURY</name>
<dbReference type="AlphaFoldDB" id="A0AAW4PHZ4"/>
<dbReference type="RefSeq" id="WP_220581953.1">
    <property type="nucleotide sequence ID" value="NZ_RKLT01000018.1"/>
</dbReference>
<reference evidence="2 3" key="1">
    <citation type="submission" date="2021-06" db="EMBL/GenBank/DDBJ databases">
        <title>Halomicroarcula sp. a new haloarchaeum isolated from saline soil.</title>
        <authorList>
            <person name="Duran-Viseras A."/>
            <person name="Sanchez-Porro C."/>
            <person name="Ventosa A."/>
        </authorList>
    </citation>
    <scope>NUCLEOTIDE SEQUENCE [LARGE SCALE GENOMIC DNA]</scope>
    <source>
        <strain evidence="2 3">F27</strain>
    </source>
</reference>
<keyword evidence="1" id="KW-1133">Transmembrane helix</keyword>
<evidence type="ECO:0000313" key="3">
    <source>
        <dbReference type="Proteomes" id="UP001430455"/>
    </source>
</evidence>
<comment type="caution">
    <text evidence="2">The sequence shown here is derived from an EMBL/GenBank/DDBJ whole genome shotgun (WGS) entry which is preliminary data.</text>
</comment>
<accession>A0AAW4PHZ4</accession>
<feature type="transmembrane region" description="Helical" evidence="1">
    <location>
        <begin position="112"/>
        <end position="145"/>
    </location>
</feature>
<feature type="transmembrane region" description="Helical" evidence="1">
    <location>
        <begin position="72"/>
        <end position="100"/>
    </location>
</feature>
<sequence length="174" mass="18100">MAAVALGVYIGRPLLTGEYYDVTEPLAGAATRMTTHPVWYHGIVIVLPSLVVSLLGTLILNRWGLTGAVPALKFLGGILLVPSAAVFLAYLVTAVVIGVVWGTAGAAENPVYAVFGVFVFTGLSLALGFLFMMIALVIVVTGVVLGASVGYLVARGLIRVGEYLFDDTVRAGSS</sequence>
<dbReference type="EMBL" id="RKLT01000018">
    <property type="protein sequence ID" value="MBX0297367.1"/>
    <property type="molecule type" value="Genomic_DNA"/>
</dbReference>
<gene>
    <name evidence="2" type="ORF">EGH23_21040</name>
</gene>
<keyword evidence="1" id="KW-0472">Membrane</keyword>
<protein>
    <submittedName>
        <fullName evidence="2">Uncharacterized protein</fullName>
    </submittedName>
</protein>
<evidence type="ECO:0000313" key="2">
    <source>
        <dbReference type="EMBL" id="MBX0297367.1"/>
    </source>
</evidence>
<dbReference type="Proteomes" id="UP001430455">
    <property type="component" value="Unassembled WGS sequence"/>
</dbReference>
<feature type="transmembrane region" description="Helical" evidence="1">
    <location>
        <begin position="38"/>
        <end position="60"/>
    </location>
</feature>